<dbReference type="Proteomes" id="UP000625574">
    <property type="component" value="Unassembled WGS sequence"/>
</dbReference>
<dbReference type="InterPro" id="IPR036291">
    <property type="entry name" value="NAD(P)-bd_dom_sf"/>
</dbReference>
<keyword evidence="5" id="KW-1185">Reference proteome</keyword>
<dbReference type="Pfam" id="PF08338">
    <property type="entry name" value="DUF1731"/>
    <property type="match status" value="1"/>
</dbReference>
<proteinExistence type="inferred from homology"/>
<dbReference type="RefSeq" id="WP_198735986.1">
    <property type="nucleotide sequence ID" value="NZ_JAEIOT010000007.1"/>
</dbReference>
<dbReference type="InterPro" id="IPR013549">
    <property type="entry name" value="DUF1731"/>
</dbReference>
<dbReference type="InterPro" id="IPR001509">
    <property type="entry name" value="Epimerase_deHydtase"/>
</dbReference>
<dbReference type="NCBIfam" id="TIGR01777">
    <property type="entry name" value="yfcH"/>
    <property type="match status" value="1"/>
</dbReference>
<comment type="similarity">
    <text evidence="1">Belongs to the NAD(P)-dependent epimerase/dehydratase family. SDR39U1 subfamily.</text>
</comment>
<dbReference type="SUPFAM" id="SSF51735">
    <property type="entry name" value="NAD(P)-binding Rossmann-fold domains"/>
    <property type="match status" value="1"/>
</dbReference>
<dbReference type="Gene3D" id="3.40.50.720">
    <property type="entry name" value="NAD(P)-binding Rossmann-like Domain"/>
    <property type="match status" value="1"/>
</dbReference>
<feature type="domain" description="DUF1731" evidence="3">
    <location>
        <begin position="404"/>
        <end position="451"/>
    </location>
</feature>
<accession>A0ABS0VYQ2</accession>
<gene>
    <name evidence="4" type="ORF">JDV76_06115</name>
</gene>
<evidence type="ECO:0000259" key="3">
    <source>
        <dbReference type="Pfam" id="PF08338"/>
    </source>
</evidence>
<sequence>MSLTTSHFVPFDREDVWDWHTRNGAVVRLSPPFAPMTPVKQAERLSDGTTVFSLPAGLKWVARHDLSGYRRGHRFTDVCVSAPLRSLSNWRHVHTFADAPGGTVITDEVSTRVPGSTLTGLFAYRQHQLFEDLKFLRRMSVYTSPEFRDAEGGPRSLTIAVTGTGGTVGRALCAQLGTAGHTVIRLRRGPVRRDSGDKARTWNPVDPDPSLLDGVDVLVHLAGEPLLGRFTESHKRAIRDSRTAPTRYLAELVAASPTCHTMVSASAIGFYGHDRGDELLTDTSAAGDGFLAEVCRDWERACQSATDAGKRVVTIRTGIVLAGTGGVLPLLKMLFSAGLGGKFGDGSIWFSWISLDDLTDIYCRAVVDTALTGPVNATAPHPVRNAEMTQKLARELNRPAFLQIPALGPKLLLGSEGAEQIALANQRVIPTVLESLGHTFRHPTIGDALAHELGGEDLLGSRGSAP</sequence>
<dbReference type="CDD" id="cd05242">
    <property type="entry name" value="SDR_a8"/>
    <property type="match status" value="1"/>
</dbReference>
<dbReference type="CDD" id="cd07820">
    <property type="entry name" value="SRPBCC_3"/>
    <property type="match status" value="1"/>
</dbReference>
<protein>
    <submittedName>
        <fullName evidence="4">TIGR01777 family oxidoreductase</fullName>
    </submittedName>
</protein>
<dbReference type="InterPro" id="IPR023393">
    <property type="entry name" value="START-like_dom_sf"/>
</dbReference>
<dbReference type="EMBL" id="JAEIOT010000007">
    <property type="protein sequence ID" value="MBI9000543.1"/>
    <property type="molecule type" value="Genomic_DNA"/>
</dbReference>
<evidence type="ECO:0000313" key="4">
    <source>
        <dbReference type="EMBL" id="MBI9000543.1"/>
    </source>
</evidence>
<dbReference type="Pfam" id="PF01370">
    <property type="entry name" value="Epimerase"/>
    <property type="match status" value="1"/>
</dbReference>
<dbReference type="PANTHER" id="PTHR11092">
    <property type="entry name" value="SUGAR NUCLEOTIDE EPIMERASE RELATED"/>
    <property type="match status" value="1"/>
</dbReference>
<name>A0ABS0VYQ2_9CORY</name>
<dbReference type="SUPFAM" id="SSF55961">
    <property type="entry name" value="Bet v1-like"/>
    <property type="match status" value="1"/>
</dbReference>
<dbReference type="PANTHER" id="PTHR11092:SF0">
    <property type="entry name" value="EPIMERASE FAMILY PROTEIN SDR39U1"/>
    <property type="match status" value="1"/>
</dbReference>
<dbReference type="Gene3D" id="3.30.530.20">
    <property type="match status" value="1"/>
</dbReference>
<reference evidence="4 5" key="1">
    <citation type="submission" date="2020-12" db="EMBL/GenBank/DDBJ databases">
        <title>Genome public.</title>
        <authorList>
            <person name="Sun Q."/>
        </authorList>
    </citation>
    <scope>NUCLEOTIDE SEQUENCE [LARGE SCALE GENOMIC DNA]</scope>
    <source>
        <strain evidence="4 5">CCM 8864</strain>
    </source>
</reference>
<evidence type="ECO:0000256" key="1">
    <source>
        <dbReference type="ARBA" id="ARBA00009353"/>
    </source>
</evidence>
<evidence type="ECO:0000259" key="2">
    <source>
        <dbReference type="Pfam" id="PF01370"/>
    </source>
</evidence>
<dbReference type="InterPro" id="IPR010099">
    <property type="entry name" value="SDR39U1"/>
</dbReference>
<comment type="caution">
    <text evidence="4">The sequence shown here is derived from an EMBL/GenBank/DDBJ whole genome shotgun (WGS) entry which is preliminary data.</text>
</comment>
<evidence type="ECO:0000313" key="5">
    <source>
        <dbReference type="Proteomes" id="UP000625574"/>
    </source>
</evidence>
<feature type="domain" description="NAD-dependent epimerase/dehydratase" evidence="2">
    <location>
        <begin position="159"/>
        <end position="365"/>
    </location>
</feature>
<organism evidence="4 5">
    <name type="scientific">Corynebacterium marambiense</name>
    <dbReference type="NCBI Taxonomy" id="2765364"/>
    <lineage>
        <taxon>Bacteria</taxon>
        <taxon>Bacillati</taxon>
        <taxon>Actinomycetota</taxon>
        <taxon>Actinomycetes</taxon>
        <taxon>Mycobacteriales</taxon>
        <taxon>Corynebacteriaceae</taxon>
        <taxon>Corynebacterium</taxon>
    </lineage>
</organism>